<reference evidence="1" key="1">
    <citation type="submission" date="2020-05" db="EMBL/GenBank/DDBJ databases">
        <title>Large-scale comparative analyses of tick genomes elucidate their genetic diversity and vector capacities.</title>
        <authorList>
            <person name="Jia N."/>
            <person name="Wang J."/>
            <person name="Shi W."/>
            <person name="Du L."/>
            <person name="Sun Y."/>
            <person name="Zhan W."/>
            <person name="Jiang J."/>
            <person name="Wang Q."/>
            <person name="Zhang B."/>
            <person name="Ji P."/>
            <person name="Sakyi L.B."/>
            <person name="Cui X."/>
            <person name="Yuan T."/>
            <person name="Jiang B."/>
            <person name="Yang W."/>
            <person name="Lam T.T.-Y."/>
            <person name="Chang Q."/>
            <person name="Ding S."/>
            <person name="Wang X."/>
            <person name="Zhu J."/>
            <person name="Ruan X."/>
            <person name="Zhao L."/>
            <person name="Wei J."/>
            <person name="Que T."/>
            <person name="Du C."/>
            <person name="Cheng J."/>
            <person name="Dai P."/>
            <person name="Han X."/>
            <person name="Huang E."/>
            <person name="Gao Y."/>
            <person name="Liu J."/>
            <person name="Shao H."/>
            <person name="Ye R."/>
            <person name="Li L."/>
            <person name="Wei W."/>
            <person name="Wang X."/>
            <person name="Wang C."/>
            <person name="Yang T."/>
            <person name="Huo Q."/>
            <person name="Li W."/>
            <person name="Guo W."/>
            <person name="Chen H."/>
            <person name="Zhou L."/>
            <person name="Ni X."/>
            <person name="Tian J."/>
            <person name="Zhou Y."/>
            <person name="Sheng Y."/>
            <person name="Liu T."/>
            <person name="Pan Y."/>
            <person name="Xia L."/>
            <person name="Li J."/>
            <person name="Zhao F."/>
            <person name="Cao W."/>
        </authorList>
    </citation>
    <scope>NUCLEOTIDE SEQUENCE</scope>
    <source>
        <strain evidence="1">Hyas-2018</strain>
    </source>
</reference>
<dbReference type="Proteomes" id="UP000821845">
    <property type="component" value="Chromosome 2"/>
</dbReference>
<proteinExistence type="predicted"/>
<name>A0ACB7SXL7_HYAAI</name>
<evidence type="ECO:0000313" key="1">
    <source>
        <dbReference type="EMBL" id="KAH6939628.1"/>
    </source>
</evidence>
<dbReference type="EMBL" id="CM023482">
    <property type="protein sequence ID" value="KAH6939628.1"/>
    <property type="molecule type" value="Genomic_DNA"/>
</dbReference>
<evidence type="ECO:0000313" key="2">
    <source>
        <dbReference type="Proteomes" id="UP000821845"/>
    </source>
</evidence>
<keyword evidence="2" id="KW-1185">Reference proteome</keyword>
<protein>
    <submittedName>
        <fullName evidence="1">Uncharacterized protein</fullName>
    </submittedName>
</protein>
<gene>
    <name evidence="1" type="ORF">HPB50_019982</name>
</gene>
<sequence>MHQGCQKQKYLNLEGVTYVDAAEYRDHAGISVVGVDAEGQRLVSCTVITYALEIAEEAAIAMAITSTSDQRWRGVAQVIWTPAHSLPAIEAAHTVARRLQIRQSNWGPEEIAQSQYVIKNPQITIGQDGPCNPRLTLD</sequence>
<organism evidence="1 2">
    <name type="scientific">Hyalomma asiaticum</name>
    <name type="common">Tick</name>
    <dbReference type="NCBI Taxonomy" id="266040"/>
    <lineage>
        <taxon>Eukaryota</taxon>
        <taxon>Metazoa</taxon>
        <taxon>Ecdysozoa</taxon>
        <taxon>Arthropoda</taxon>
        <taxon>Chelicerata</taxon>
        <taxon>Arachnida</taxon>
        <taxon>Acari</taxon>
        <taxon>Parasitiformes</taxon>
        <taxon>Ixodida</taxon>
        <taxon>Ixodoidea</taxon>
        <taxon>Ixodidae</taxon>
        <taxon>Hyalomminae</taxon>
        <taxon>Hyalomma</taxon>
    </lineage>
</organism>
<accession>A0ACB7SXL7</accession>
<comment type="caution">
    <text evidence="1">The sequence shown here is derived from an EMBL/GenBank/DDBJ whole genome shotgun (WGS) entry which is preliminary data.</text>
</comment>